<dbReference type="KEGG" id="lgn:ABM34_07425"/>
<dbReference type="InterPro" id="IPR025266">
    <property type="entry name" value="TerB_N"/>
</dbReference>
<accession>A0A0H4QKZ2</accession>
<evidence type="ECO:0000313" key="3">
    <source>
        <dbReference type="Proteomes" id="UP000036106"/>
    </source>
</evidence>
<dbReference type="OrthoDB" id="227636at2"/>
<gene>
    <name evidence="2" type="ORF">ABM34_07425</name>
</gene>
<dbReference type="RefSeq" id="WP_048704665.1">
    <property type="nucleotide sequence ID" value="NZ_CP012034.1"/>
</dbReference>
<keyword evidence="3" id="KW-1185">Reference proteome</keyword>
<organism evidence="2 3">
    <name type="scientific">Companilactobacillus ginsenosidimutans</name>
    <dbReference type="NCBI Taxonomy" id="1007676"/>
    <lineage>
        <taxon>Bacteria</taxon>
        <taxon>Bacillati</taxon>
        <taxon>Bacillota</taxon>
        <taxon>Bacilli</taxon>
        <taxon>Lactobacillales</taxon>
        <taxon>Lactobacillaceae</taxon>
        <taxon>Companilactobacillus</taxon>
    </lineage>
</organism>
<protein>
    <recommendedName>
        <fullName evidence="1">TerB N-terminal domain-containing protein</fullName>
    </recommendedName>
</protein>
<dbReference type="AlphaFoldDB" id="A0A0H4QKZ2"/>
<feature type="domain" description="TerB N-terminal" evidence="1">
    <location>
        <begin position="69"/>
        <end position="136"/>
    </location>
</feature>
<dbReference type="PATRIC" id="fig|1007676.4.peg.1491"/>
<dbReference type="Proteomes" id="UP000036106">
    <property type="component" value="Chromosome"/>
</dbReference>
<dbReference type="STRING" id="1007676.ABM34_07425"/>
<evidence type="ECO:0000313" key="2">
    <source>
        <dbReference type="EMBL" id="AKP67383.1"/>
    </source>
</evidence>
<proteinExistence type="predicted"/>
<evidence type="ECO:0000259" key="1">
    <source>
        <dbReference type="Pfam" id="PF13208"/>
    </source>
</evidence>
<name>A0A0H4QKZ2_9LACO</name>
<sequence>MSFLATIFGRDLLSRDLAHQHANHYVKRIRVGSHHFDISTEILDLLWFGDGRRKNTEDFEANSISEPSEILTHDQIYRENIDVVGSYPTFHNLGPGQKYSFLKWLEDIERKDDIGFAFLLLYALERRIYMGSKVEPAVNLICKMHQQIEHEGFIRKSSDTLVWAAYKYKRVEFLNCLKEDEIPEHTQILVKLYTHGYLSAKDIMLISEKLGMDNQRYITGKPSLFEEILNRKLAEKYAEGHFSINNLTHSGDTTIDVFLSNFSIPKDERRMKIPDLLKNKDVRKPLLRMLEETSTEVQEELIGHHGY</sequence>
<reference evidence="3" key="1">
    <citation type="submission" date="2015-07" db="EMBL/GenBank/DDBJ databases">
        <title>Lactobacillus ginsenosidimutans/EMML 3141/ whole genome sequencing.</title>
        <authorList>
            <person name="Kim M.K."/>
            <person name="Im W.-T."/>
            <person name="Srinivasan S."/>
            <person name="Lee J.-J."/>
        </authorList>
    </citation>
    <scope>NUCLEOTIDE SEQUENCE [LARGE SCALE GENOMIC DNA]</scope>
    <source>
        <strain evidence="3">EMML 3041</strain>
    </source>
</reference>
<dbReference type="EMBL" id="CP012034">
    <property type="protein sequence ID" value="AKP67383.1"/>
    <property type="molecule type" value="Genomic_DNA"/>
</dbReference>
<dbReference type="Pfam" id="PF13208">
    <property type="entry name" value="TerB_N"/>
    <property type="match status" value="1"/>
</dbReference>